<sequence length="508" mass="56829">MSKTKSRIPVALHAGSHTVPGRTKMCRKSNIKPPVDDNVNWERIMSRPPYPVASLDINHIGSFTTHAHDFQNPDNIIMVRSTDQRTIAQSNGSEPPKLKTVTVSTVETYNRNQNTVRKLTTKSVDGVLESKQTVIQDIGKSHLGSQINLKSEKSKTPTFSFLSPNRSQRGTPTKQKPSQIKQVVQSTKSINKEEFAKDCLNAHNEFRTKHKVANLTLSNELSAFSQEWANYLASILTMQHRSNNKYGENLYMYMTTDPQHKVKGRDAVDSWYLNEFKKYTFGEEPSDLEAGHLTQVLWAGSEKLGVGVAKNGYYTFVVCNYDPPGNYKGEYAENVPPVGGFKDQKVALSSSKVTSVSNQDFAKDMLKLHNEYRAKHGVPPLTLNSTISDYAQAWANSLADKNVFMHRSNNMYGENLFWSSGSASAKVTCDSWYGEEANYNYNVEPFKSGASFSSGHFTQMVWKESKQLGVGRAIGKNGAYYIVANYSPRGNIINRFNSNVLQPKKGGK</sequence>
<dbReference type="PROSITE" id="PS01010">
    <property type="entry name" value="CRISP_2"/>
    <property type="match status" value="1"/>
</dbReference>
<gene>
    <name evidence="3" type="ORF">g.35416</name>
</gene>
<dbReference type="FunFam" id="3.40.33.10:FF:000002">
    <property type="entry name" value="Golgi-associated plant pathogenesis-related protein 1"/>
    <property type="match status" value="2"/>
</dbReference>
<evidence type="ECO:0000256" key="1">
    <source>
        <dbReference type="SAM" id="MobiDB-lite"/>
    </source>
</evidence>
<feature type="region of interest" description="Disordered" evidence="1">
    <location>
        <begin position="152"/>
        <end position="179"/>
    </location>
</feature>
<dbReference type="Gene3D" id="3.40.33.10">
    <property type="entry name" value="CAP"/>
    <property type="match status" value="2"/>
</dbReference>
<proteinExistence type="predicted"/>
<organism evidence="3">
    <name type="scientific">Clastoptera arizonana</name>
    <name type="common">Arizona spittle bug</name>
    <dbReference type="NCBI Taxonomy" id="38151"/>
    <lineage>
        <taxon>Eukaryota</taxon>
        <taxon>Metazoa</taxon>
        <taxon>Ecdysozoa</taxon>
        <taxon>Arthropoda</taxon>
        <taxon>Hexapoda</taxon>
        <taxon>Insecta</taxon>
        <taxon>Pterygota</taxon>
        <taxon>Neoptera</taxon>
        <taxon>Paraneoptera</taxon>
        <taxon>Hemiptera</taxon>
        <taxon>Auchenorrhyncha</taxon>
        <taxon>Cercopoidea</taxon>
        <taxon>Clastopteridae</taxon>
        <taxon>Clastoptera</taxon>
    </lineage>
</organism>
<dbReference type="PRINTS" id="PR00837">
    <property type="entry name" value="V5TPXLIKE"/>
</dbReference>
<dbReference type="InterPro" id="IPR018244">
    <property type="entry name" value="Allrgn_V5/Tpx1_CS"/>
</dbReference>
<accession>A0A1B6CY41</accession>
<feature type="domain" description="SCP" evidence="2">
    <location>
        <begin position="360"/>
        <end position="494"/>
    </location>
</feature>
<evidence type="ECO:0000259" key="2">
    <source>
        <dbReference type="SMART" id="SM00198"/>
    </source>
</evidence>
<dbReference type="Pfam" id="PF00188">
    <property type="entry name" value="CAP"/>
    <property type="match status" value="2"/>
</dbReference>
<dbReference type="SUPFAM" id="SSF55797">
    <property type="entry name" value="PR-1-like"/>
    <property type="match status" value="2"/>
</dbReference>
<dbReference type="AlphaFoldDB" id="A0A1B6CY41"/>
<protein>
    <recommendedName>
        <fullName evidence="2">SCP domain-containing protein</fullName>
    </recommendedName>
</protein>
<name>A0A1B6CY41_9HEMI</name>
<dbReference type="InterPro" id="IPR001283">
    <property type="entry name" value="CRISP-related"/>
</dbReference>
<dbReference type="InterPro" id="IPR014044">
    <property type="entry name" value="CAP_dom"/>
</dbReference>
<evidence type="ECO:0000313" key="3">
    <source>
        <dbReference type="EMBL" id="JAS18392.1"/>
    </source>
</evidence>
<dbReference type="CDD" id="cd05382">
    <property type="entry name" value="CAP_GAPR1-like"/>
    <property type="match status" value="2"/>
</dbReference>
<dbReference type="SMART" id="SM00198">
    <property type="entry name" value="SCP"/>
    <property type="match status" value="2"/>
</dbReference>
<dbReference type="PANTHER" id="PTHR10334">
    <property type="entry name" value="CYSTEINE-RICH SECRETORY PROTEIN-RELATED"/>
    <property type="match status" value="1"/>
</dbReference>
<dbReference type="GO" id="GO:0005576">
    <property type="term" value="C:extracellular region"/>
    <property type="evidence" value="ECO:0007669"/>
    <property type="project" value="UniProtKB-SubCell"/>
</dbReference>
<dbReference type="PROSITE" id="PS01009">
    <property type="entry name" value="CRISP_1"/>
    <property type="match status" value="1"/>
</dbReference>
<dbReference type="EMBL" id="GEDC01018906">
    <property type="protein sequence ID" value="JAS18392.1"/>
    <property type="molecule type" value="Transcribed_RNA"/>
</dbReference>
<feature type="compositionally biased region" description="Polar residues" evidence="1">
    <location>
        <begin position="156"/>
        <end position="179"/>
    </location>
</feature>
<feature type="domain" description="SCP" evidence="2">
    <location>
        <begin position="194"/>
        <end position="329"/>
    </location>
</feature>
<dbReference type="InterPro" id="IPR035940">
    <property type="entry name" value="CAP_sf"/>
</dbReference>
<dbReference type="InterPro" id="IPR034113">
    <property type="entry name" value="SCP_GAPR1-like"/>
</dbReference>
<reference evidence="3" key="1">
    <citation type="submission" date="2015-12" db="EMBL/GenBank/DDBJ databases">
        <title>De novo transcriptome assembly of four potential Pierce s Disease insect vectors from Arizona vineyards.</title>
        <authorList>
            <person name="Tassone E.E."/>
        </authorList>
    </citation>
    <scope>NUCLEOTIDE SEQUENCE</scope>
</reference>